<accession>A0A917U5V4</accession>
<evidence type="ECO:0000313" key="2">
    <source>
        <dbReference type="Proteomes" id="UP000642070"/>
    </source>
</evidence>
<protein>
    <submittedName>
        <fullName evidence="1">Uncharacterized protein</fullName>
    </submittedName>
</protein>
<dbReference type="Proteomes" id="UP000642070">
    <property type="component" value="Unassembled WGS sequence"/>
</dbReference>
<keyword evidence="2" id="KW-1185">Reference proteome</keyword>
<dbReference type="AlphaFoldDB" id="A0A917U5V4"/>
<comment type="caution">
    <text evidence="1">The sequence shown here is derived from an EMBL/GenBank/DDBJ whole genome shotgun (WGS) entry which is preliminary data.</text>
</comment>
<proteinExistence type="predicted"/>
<sequence length="80" mass="9485">MNTADTIRWRQLRLARGWEPVQMVGRMKILADRDGITLPQVWFLLRLVFLWENHREPVPAVYNGLLHRVFDTYVSTVSHP</sequence>
<gene>
    <name evidence="1" type="ORF">GCM10007977_072870</name>
</gene>
<name>A0A917U5V4_9ACTN</name>
<organism evidence="1 2">
    <name type="scientific">Dactylosporangium sucinum</name>
    <dbReference type="NCBI Taxonomy" id="1424081"/>
    <lineage>
        <taxon>Bacteria</taxon>
        <taxon>Bacillati</taxon>
        <taxon>Actinomycetota</taxon>
        <taxon>Actinomycetes</taxon>
        <taxon>Micromonosporales</taxon>
        <taxon>Micromonosporaceae</taxon>
        <taxon>Dactylosporangium</taxon>
    </lineage>
</organism>
<reference evidence="1" key="2">
    <citation type="submission" date="2020-09" db="EMBL/GenBank/DDBJ databases">
        <authorList>
            <person name="Sun Q."/>
            <person name="Ohkuma M."/>
        </authorList>
    </citation>
    <scope>NUCLEOTIDE SEQUENCE</scope>
    <source>
        <strain evidence="1">JCM 19831</strain>
    </source>
</reference>
<reference evidence="1" key="1">
    <citation type="journal article" date="2014" name="Int. J. Syst. Evol. Microbiol.">
        <title>Complete genome sequence of Corynebacterium casei LMG S-19264T (=DSM 44701T), isolated from a smear-ripened cheese.</title>
        <authorList>
            <consortium name="US DOE Joint Genome Institute (JGI-PGF)"/>
            <person name="Walter F."/>
            <person name="Albersmeier A."/>
            <person name="Kalinowski J."/>
            <person name="Ruckert C."/>
        </authorList>
    </citation>
    <scope>NUCLEOTIDE SEQUENCE</scope>
    <source>
        <strain evidence="1">JCM 19831</strain>
    </source>
</reference>
<dbReference type="RefSeq" id="WP_190254571.1">
    <property type="nucleotide sequence ID" value="NZ_BMPI01000044.1"/>
</dbReference>
<evidence type="ECO:0000313" key="1">
    <source>
        <dbReference type="EMBL" id="GGM60797.1"/>
    </source>
</evidence>
<dbReference type="EMBL" id="BMPI01000044">
    <property type="protein sequence ID" value="GGM60797.1"/>
    <property type="molecule type" value="Genomic_DNA"/>
</dbReference>